<dbReference type="AlphaFoldDB" id="A0A1F5G739"/>
<accession>A0A1F5G739</accession>
<comment type="caution">
    <text evidence="1">The sequence shown here is derived from an EMBL/GenBank/DDBJ whole genome shotgun (WGS) entry which is preliminary data.</text>
</comment>
<reference evidence="1 2" key="1">
    <citation type="journal article" date="2016" name="Nat. Commun.">
        <title>Thousands of microbial genomes shed light on interconnected biogeochemical processes in an aquifer system.</title>
        <authorList>
            <person name="Anantharaman K."/>
            <person name="Brown C.T."/>
            <person name="Hug L.A."/>
            <person name="Sharon I."/>
            <person name="Castelle C.J."/>
            <person name="Probst A.J."/>
            <person name="Thomas B.C."/>
            <person name="Singh A."/>
            <person name="Wilkins M.J."/>
            <person name="Karaoz U."/>
            <person name="Brodie E.L."/>
            <person name="Williams K.H."/>
            <person name="Hubbard S.S."/>
            <person name="Banfield J.F."/>
        </authorList>
    </citation>
    <scope>NUCLEOTIDE SEQUENCE [LARGE SCALE GENOMIC DNA]</scope>
</reference>
<dbReference type="EMBL" id="MFAY01000055">
    <property type="protein sequence ID" value="OGD87696.1"/>
    <property type="molecule type" value="Genomic_DNA"/>
</dbReference>
<gene>
    <name evidence="1" type="ORF">A2693_03905</name>
</gene>
<organism evidence="1 2">
    <name type="scientific">Candidatus Curtissbacteria bacterium RIFCSPHIGHO2_01_FULL_40_12</name>
    <dbReference type="NCBI Taxonomy" id="1797710"/>
    <lineage>
        <taxon>Bacteria</taxon>
        <taxon>Candidatus Curtissiibacteriota</taxon>
    </lineage>
</organism>
<name>A0A1F5G739_9BACT</name>
<dbReference type="Pfam" id="PF12441">
    <property type="entry name" value="CopG_antitoxin"/>
    <property type="match status" value="1"/>
</dbReference>
<protein>
    <submittedName>
        <fullName evidence="1">Uncharacterized protein</fullName>
    </submittedName>
</protein>
<evidence type="ECO:0000313" key="2">
    <source>
        <dbReference type="Proteomes" id="UP000178577"/>
    </source>
</evidence>
<evidence type="ECO:0000313" key="1">
    <source>
        <dbReference type="EMBL" id="OGD87696.1"/>
    </source>
</evidence>
<dbReference type="Proteomes" id="UP000178577">
    <property type="component" value="Unassembled WGS sequence"/>
</dbReference>
<proteinExistence type="predicted"/>
<sequence>MSKKLKNIPLFKNEDEEIKFWDKADSSQYFDFDSAELAAFPNLKLTRQPISLRLTNSLLTKLKLLANKKDVPYQSLIKLYLEKAVADDYYRLAV</sequence>
<dbReference type="InterPro" id="IPR022148">
    <property type="entry name" value="CopG_antitoxin"/>
</dbReference>